<keyword evidence="2" id="KW-1185">Reference proteome</keyword>
<sequence length="183" mass="21639">MSYQQKLKNYCIIDYNYSPKTNDNIPLIFKGDILYGADSESYIKIDSLKYSRKITKLHLEINYNLSHDELDQIPLMISNQPPPVFNIVVFKYLYSTFFPSEYYDFVPKNSSVNKFLPYYNSNLIYFTETLNQEDKTVFNIPGVFKLEPNETIYIMIFPSNNKDYLTPYTFNGFINVVYNSNFI</sequence>
<dbReference type="Proteomes" id="UP001470230">
    <property type="component" value="Unassembled WGS sequence"/>
</dbReference>
<gene>
    <name evidence="1" type="ORF">M9Y10_025883</name>
</gene>
<evidence type="ECO:0000313" key="2">
    <source>
        <dbReference type="Proteomes" id="UP001470230"/>
    </source>
</evidence>
<evidence type="ECO:0000313" key="1">
    <source>
        <dbReference type="EMBL" id="KAK8842306.1"/>
    </source>
</evidence>
<organism evidence="1 2">
    <name type="scientific">Tritrichomonas musculus</name>
    <dbReference type="NCBI Taxonomy" id="1915356"/>
    <lineage>
        <taxon>Eukaryota</taxon>
        <taxon>Metamonada</taxon>
        <taxon>Parabasalia</taxon>
        <taxon>Tritrichomonadida</taxon>
        <taxon>Tritrichomonadidae</taxon>
        <taxon>Tritrichomonas</taxon>
    </lineage>
</organism>
<accession>A0ABR2H801</accession>
<name>A0ABR2H801_9EUKA</name>
<dbReference type="EMBL" id="JAPFFF010000038">
    <property type="protein sequence ID" value="KAK8842306.1"/>
    <property type="molecule type" value="Genomic_DNA"/>
</dbReference>
<comment type="caution">
    <text evidence="1">The sequence shown here is derived from an EMBL/GenBank/DDBJ whole genome shotgun (WGS) entry which is preliminary data.</text>
</comment>
<reference evidence="1 2" key="1">
    <citation type="submission" date="2024-04" db="EMBL/GenBank/DDBJ databases">
        <title>Tritrichomonas musculus Genome.</title>
        <authorList>
            <person name="Alves-Ferreira E."/>
            <person name="Grigg M."/>
            <person name="Lorenzi H."/>
            <person name="Galac M."/>
        </authorList>
    </citation>
    <scope>NUCLEOTIDE SEQUENCE [LARGE SCALE GENOMIC DNA]</scope>
    <source>
        <strain evidence="1 2">EAF2021</strain>
    </source>
</reference>
<proteinExistence type="predicted"/>
<protein>
    <recommendedName>
        <fullName evidence="3">FHA domain-containing protein</fullName>
    </recommendedName>
</protein>
<evidence type="ECO:0008006" key="3">
    <source>
        <dbReference type="Google" id="ProtNLM"/>
    </source>
</evidence>